<keyword evidence="5 8" id="KW-0418">Kinase</keyword>
<evidence type="ECO:0000313" key="12">
    <source>
        <dbReference type="EMBL" id="HIQ80245.1"/>
    </source>
</evidence>
<dbReference type="NCBIfam" id="TIGR03705">
    <property type="entry name" value="poly_P_kin"/>
    <property type="match status" value="1"/>
</dbReference>
<dbReference type="SUPFAM" id="SSF143724">
    <property type="entry name" value="PHP14-like"/>
    <property type="match status" value="1"/>
</dbReference>
<dbReference type="PROSITE" id="PS50035">
    <property type="entry name" value="PLD"/>
    <property type="match status" value="1"/>
</dbReference>
<dbReference type="InterPro" id="IPR036830">
    <property type="entry name" value="PP_kinase_middle_dom_sf"/>
</dbReference>
<comment type="catalytic activity">
    <reaction evidence="8 9">
        <text>[phosphate](n) + ATP = [phosphate](n+1) + ADP</text>
        <dbReference type="Rhea" id="RHEA:19573"/>
        <dbReference type="Rhea" id="RHEA-COMP:9859"/>
        <dbReference type="Rhea" id="RHEA-COMP:14280"/>
        <dbReference type="ChEBI" id="CHEBI:16838"/>
        <dbReference type="ChEBI" id="CHEBI:30616"/>
        <dbReference type="ChEBI" id="CHEBI:456216"/>
        <dbReference type="EC" id="2.7.4.1"/>
    </reaction>
</comment>
<dbReference type="Pfam" id="PF17941">
    <property type="entry name" value="PP_kinase_C_1"/>
    <property type="match status" value="1"/>
</dbReference>
<evidence type="ECO:0000256" key="8">
    <source>
        <dbReference type="HAMAP-Rule" id="MF_00347"/>
    </source>
</evidence>
<dbReference type="Gene3D" id="3.30.1840.10">
    <property type="entry name" value="Polyphosphate kinase middle domain"/>
    <property type="match status" value="1"/>
</dbReference>
<dbReference type="InterPro" id="IPR024953">
    <property type="entry name" value="PP_kinase_middle"/>
</dbReference>
<gene>
    <name evidence="8" type="primary">ppk</name>
    <name evidence="12" type="ORF">IAD32_03045</name>
</gene>
<dbReference type="Proteomes" id="UP000886787">
    <property type="component" value="Unassembled WGS sequence"/>
</dbReference>
<dbReference type="EMBL" id="DVFW01000018">
    <property type="protein sequence ID" value="HIQ80245.1"/>
    <property type="molecule type" value="Genomic_DNA"/>
</dbReference>
<dbReference type="HAMAP" id="MF_00347">
    <property type="entry name" value="Polyphosphate_kinase"/>
    <property type="match status" value="1"/>
</dbReference>
<dbReference type="NCBIfam" id="NF003918">
    <property type="entry name" value="PRK05443.1-2"/>
    <property type="match status" value="1"/>
</dbReference>
<evidence type="ECO:0000256" key="5">
    <source>
        <dbReference type="ARBA" id="ARBA00022777"/>
    </source>
</evidence>
<dbReference type="Pfam" id="PF13090">
    <property type="entry name" value="PP_kinase_C"/>
    <property type="match status" value="1"/>
</dbReference>
<keyword evidence="4 8" id="KW-0547">Nucleotide-binding</keyword>
<sequence length="728" mass="83122">MAKKEKNKPQGEKESTAVLAQTAVKQRFTMPYNNRELSWMDFNIRVLEEATEKENPVLERVKFLSITASNLDEFFMVRVAGIMEQIHQGYTHPDPAGLTPVQQMEKLSVKIHDFSKKQYSCLNRSILPVLRNNGLAFLKIKELNEKQMKFIDAYFERLVFPVLTPMAVDTSRPFPLLANKSLNIAVRLTDMEEESVFAVIQVPSILPRFLELPSSEGRAFILLENIIMHKFEELFELYNIKAFCPFRITRDSDLDIDEETDDLMEEIQKSIKKRKRGKPVRLEIYRKCDSELKNFLIDMLDVEPQEVYEQSGPLDLTFLSKFAGIEGCDHLRFEPIVPVSPPADFYGCDDIFEAIRERDRMVHHPYESFDSVLRFVKTAADDPNVLAIKQTLYRVSGNSPIIAALIRAAENGKQVTVLVELKARFDEENNIHWAKKLEKAGCHVIYGLTGLKTHCKICLVVRREHNAIRRYLHMGTGNYNDITARLYTDIGMFTCKEAYGTDASSLFNVLTGYSLPPEYNKFIVAPTGMRKFFEDMIKKETLNAKQGLPSGITAKVNSLVDPSIIELLYKASQAGVKIKLIIRGICCLIPGIKGVSDNISVHSIVGQLLEHSRIFKFENAGDPVVYMGSADWMQRNLDKRVELVFPVEDELLKKRGFAILDLMLKDTVNARIQLSDTAYLHIDKRGKRVVNSQTQFSQLAKKEQRSVKRMKESKTIGTPILPKHAQQK</sequence>
<evidence type="ECO:0000256" key="2">
    <source>
        <dbReference type="ARBA" id="ARBA00022679"/>
    </source>
</evidence>
<dbReference type="FunFam" id="3.30.870.10:FF:000001">
    <property type="entry name" value="Polyphosphate kinase"/>
    <property type="match status" value="1"/>
</dbReference>
<dbReference type="GO" id="GO:0009358">
    <property type="term" value="C:polyphosphate kinase complex"/>
    <property type="evidence" value="ECO:0007669"/>
    <property type="project" value="InterPro"/>
</dbReference>
<evidence type="ECO:0000313" key="13">
    <source>
        <dbReference type="Proteomes" id="UP000886787"/>
    </source>
</evidence>
<dbReference type="Gene3D" id="1.20.58.310">
    <property type="entry name" value="Polyphosphate kinase N-terminal domain"/>
    <property type="match status" value="1"/>
</dbReference>
<keyword evidence="7 8" id="KW-0460">Magnesium</keyword>
<dbReference type="SUPFAM" id="SSF140356">
    <property type="entry name" value="PPK N-terminal domain-like"/>
    <property type="match status" value="1"/>
</dbReference>
<evidence type="ECO:0000259" key="11">
    <source>
        <dbReference type="PROSITE" id="PS50035"/>
    </source>
</evidence>
<keyword evidence="1 8" id="KW-0597">Phosphoprotein</keyword>
<dbReference type="NCBIfam" id="NF003920">
    <property type="entry name" value="PRK05443.2-1"/>
    <property type="match status" value="1"/>
</dbReference>
<dbReference type="PANTHER" id="PTHR30218:SF0">
    <property type="entry name" value="POLYPHOSPHATE KINASE"/>
    <property type="match status" value="1"/>
</dbReference>
<dbReference type="GO" id="GO:0005524">
    <property type="term" value="F:ATP binding"/>
    <property type="evidence" value="ECO:0007669"/>
    <property type="project" value="UniProtKB-KW"/>
</dbReference>
<feature type="compositionally biased region" description="Basic and acidic residues" evidence="10">
    <location>
        <begin position="701"/>
        <end position="714"/>
    </location>
</feature>
<dbReference type="CDD" id="cd09168">
    <property type="entry name" value="PLDc_PaPPK1_C2_like"/>
    <property type="match status" value="1"/>
</dbReference>
<feature type="active site" description="Phosphohistidine intermediate" evidence="8">
    <location>
        <position position="454"/>
    </location>
</feature>
<dbReference type="SUPFAM" id="SSF56024">
    <property type="entry name" value="Phospholipase D/nuclease"/>
    <property type="match status" value="2"/>
</dbReference>
<accession>A0A9D0ZH31</accession>
<name>A0A9D0ZH31_9FIRM</name>
<dbReference type="GO" id="GO:0046872">
    <property type="term" value="F:metal ion binding"/>
    <property type="evidence" value="ECO:0007669"/>
    <property type="project" value="UniProtKB-KW"/>
</dbReference>
<dbReference type="CDD" id="cd09165">
    <property type="entry name" value="PLDc_PaPPK1_C1_like"/>
    <property type="match status" value="1"/>
</dbReference>
<comment type="caution">
    <text evidence="12">The sequence shown here is derived from an EMBL/GenBank/DDBJ whole genome shotgun (WGS) entry which is preliminary data.</text>
</comment>
<evidence type="ECO:0000256" key="6">
    <source>
        <dbReference type="ARBA" id="ARBA00022840"/>
    </source>
</evidence>
<comment type="PTM">
    <text evidence="8 9">An intermediate of this reaction is the autophosphorylated ppk in which a phosphate is covalently linked to a histidine residue through a N-P bond.</text>
</comment>
<evidence type="ECO:0000256" key="7">
    <source>
        <dbReference type="ARBA" id="ARBA00022842"/>
    </source>
</evidence>
<evidence type="ECO:0000256" key="1">
    <source>
        <dbReference type="ARBA" id="ARBA00022553"/>
    </source>
</evidence>
<comment type="function">
    <text evidence="8 9">Catalyzes the reversible transfer of the terminal phosphate of ATP to form a long-chain polyphosphate (polyP).</text>
</comment>
<dbReference type="InterPro" id="IPR025198">
    <property type="entry name" value="PPK_N_dom"/>
</dbReference>
<keyword evidence="2 8" id="KW-0808">Transferase</keyword>
<organism evidence="12 13">
    <name type="scientific">Candidatus Scatavimonas merdigallinarum</name>
    <dbReference type="NCBI Taxonomy" id="2840914"/>
    <lineage>
        <taxon>Bacteria</taxon>
        <taxon>Bacillati</taxon>
        <taxon>Bacillota</taxon>
        <taxon>Clostridia</taxon>
        <taxon>Eubacteriales</taxon>
        <taxon>Oscillospiraceae</taxon>
        <taxon>Oscillospiraceae incertae sedis</taxon>
        <taxon>Candidatus Scatavimonas</taxon>
    </lineage>
</organism>
<evidence type="ECO:0000256" key="10">
    <source>
        <dbReference type="SAM" id="MobiDB-lite"/>
    </source>
</evidence>
<reference evidence="12" key="2">
    <citation type="journal article" date="2021" name="PeerJ">
        <title>Extensive microbial diversity within the chicken gut microbiome revealed by metagenomics and culture.</title>
        <authorList>
            <person name="Gilroy R."/>
            <person name="Ravi A."/>
            <person name="Getino M."/>
            <person name="Pursley I."/>
            <person name="Horton D.L."/>
            <person name="Alikhan N.F."/>
            <person name="Baker D."/>
            <person name="Gharbi K."/>
            <person name="Hall N."/>
            <person name="Watson M."/>
            <person name="Adriaenssens E.M."/>
            <person name="Foster-Nyarko E."/>
            <person name="Jarju S."/>
            <person name="Secka A."/>
            <person name="Antonio M."/>
            <person name="Oren A."/>
            <person name="Chaudhuri R.R."/>
            <person name="La Ragione R."/>
            <person name="Hildebrand F."/>
            <person name="Pallen M.J."/>
        </authorList>
    </citation>
    <scope>NUCLEOTIDE SEQUENCE</scope>
    <source>
        <strain evidence="12">ChiSjej1B19-3389</strain>
    </source>
</reference>
<dbReference type="InterPro" id="IPR003414">
    <property type="entry name" value="PP_kinase"/>
</dbReference>
<evidence type="ECO:0000256" key="4">
    <source>
        <dbReference type="ARBA" id="ARBA00022741"/>
    </source>
</evidence>
<dbReference type="Gene3D" id="3.30.870.10">
    <property type="entry name" value="Endonuclease Chain A"/>
    <property type="match status" value="2"/>
</dbReference>
<dbReference type="Pfam" id="PF13089">
    <property type="entry name" value="PP_kinase_N"/>
    <property type="match status" value="1"/>
</dbReference>
<dbReference type="NCBIfam" id="NF003921">
    <property type="entry name" value="PRK05443.2-2"/>
    <property type="match status" value="1"/>
</dbReference>
<feature type="binding site" evidence="8">
    <location>
        <position position="394"/>
    </location>
    <ligand>
        <name>Mg(2+)</name>
        <dbReference type="ChEBI" id="CHEBI:18420"/>
    </ligand>
</feature>
<dbReference type="GO" id="GO:0006799">
    <property type="term" value="P:polyphosphate biosynthetic process"/>
    <property type="evidence" value="ECO:0007669"/>
    <property type="project" value="UniProtKB-UniRule"/>
</dbReference>
<dbReference type="Pfam" id="PF02503">
    <property type="entry name" value="PP_kinase"/>
    <property type="match status" value="1"/>
</dbReference>
<dbReference type="PIRSF" id="PIRSF015589">
    <property type="entry name" value="PP_kinase"/>
    <property type="match status" value="1"/>
</dbReference>
<dbReference type="InterPro" id="IPR001736">
    <property type="entry name" value="PLipase_D/transphosphatidylase"/>
</dbReference>
<keyword evidence="3 8" id="KW-0479">Metal-binding</keyword>
<dbReference type="InterPro" id="IPR036832">
    <property type="entry name" value="PPK_N_dom_sf"/>
</dbReference>
<feature type="binding site" evidence="8">
    <location>
        <position position="70"/>
    </location>
    <ligand>
        <name>ATP</name>
        <dbReference type="ChEBI" id="CHEBI:30616"/>
    </ligand>
</feature>
<dbReference type="EC" id="2.7.4.1" evidence="8 9"/>
<feature type="binding site" evidence="8">
    <location>
        <position position="487"/>
    </location>
    <ligand>
        <name>ATP</name>
        <dbReference type="ChEBI" id="CHEBI:30616"/>
    </ligand>
</feature>
<feature type="binding site" evidence="8">
    <location>
        <position position="611"/>
    </location>
    <ligand>
        <name>ATP</name>
        <dbReference type="ChEBI" id="CHEBI:30616"/>
    </ligand>
</feature>
<dbReference type="PANTHER" id="PTHR30218">
    <property type="entry name" value="POLYPHOSPHATE KINASE"/>
    <property type="match status" value="1"/>
</dbReference>
<comment type="cofactor">
    <cofactor evidence="8">
        <name>Mg(2+)</name>
        <dbReference type="ChEBI" id="CHEBI:18420"/>
    </cofactor>
</comment>
<dbReference type="InterPro" id="IPR025200">
    <property type="entry name" value="PPK_C_dom2"/>
</dbReference>
<feature type="binding site" evidence="8">
    <location>
        <position position="424"/>
    </location>
    <ligand>
        <name>Mg(2+)</name>
        <dbReference type="ChEBI" id="CHEBI:18420"/>
    </ligand>
</feature>
<dbReference type="GO" id="GO:0008976">
    <property type="term" value="F:polyphosphate kinase activity"/>
    <property type="evidence" value="ECO:0007669"/>
    <property type="project" value="UniProtKB-UniRule"/>
</dbReference>
<dbReference type="AlphaFoldDB" id="A0A9D0ZH31"/>
<comment type="similarity">
    <text evidence="8 9">Belongs to the polyphosphate kinase 1 (PPK1) family.</text>
</comment>
<feature type="binding site" evidence="8">
    <location>
        <position position="583"/>
    </location>
    <ligand>
        <name>ATP</name>
        <dbReference type="ChEBI" id="CHEBI:30616"/>
    </ligand>
</feature>
<proteinExistence type="inferred from homology"/>
<dbReference type="InterPro" id="IPR041108">
    <property type="entry name" value="PP_kinase_C_1"/>
</dbReference>
<reference evidence="12" key="1">
    <citation type="submission" date="2020-10" db="EMBL/GenBank/DDBJ databases">
        <authorList>
            <person name="Gilroy R."/>
        </authorList>
    </citation>
    <scope>NUCLEOTIDE SEQUENCE</scope>
    <source>
        <strain evidence="12">ChiSjej1B19-3389</strain>
    </source>
</reference>
<feature type="domain" description="PLD phosphodiesterase" evidence="11">
    <location>
        <begin position="606"/>
        <end position="636"/>
    </location>
</feature>
<protein>
    <recommendedName>
        <fullName evidence="8 9">Polyphosphate kinase</fullName>
        <ecNumber evidence="8 9">2.7.4.1</ecNumber>
    </recommendedName>
    <alternativeName>
        <fullName evidence="8">ATP-polyphosphate phosphotransferase</fullName>
    </alternativeName>
    <alternativeName>
        <fullName evidence="8">Polyphosphoric acid kinase</fullName>
    </alternativeName>
</protein>
<keyword evidence="6 8" id="KW-0067">ATP-binding</keyword>
<feature type="region of interest" description="Disordered" evidence="10">
    <location>
        <begin position="701"/>
        <end position="728"/>
    </location>
</feature>
<evidence type="ECO:0000256" key="3">
    <source>
        <dbReference type="ARBA" id="ARBA00022723"/>
    </source>
</evidence>
<dbReference type="NCBIfam" id="NF003917">
    <property type="entry name" value="PRK05443.1-1"/>
    <property type="match status" value="1"/>
</dbReference>
<evidence type="ECO:0000256" key="9">
    <source>
        <dbReference type="RuleBase" id="RU003800"/>
    </source>
</evidence>